<dbReference type="GO" id="GO:0004814">
    <property type="term" value="F:arginine-tRNA ligase activity"/>
    <property type="evidence" value="ECO:0007669"/>
    <property type="project" value="InterPro"/>
</dbReference>
<evidence type="ECO:0000256" key="2">
    <source>
        <dbReference type="ARBA" id="ARBA00022741"/>
    </source>
</evidence>
<dbReference type="InterPro" id="IPR001278">
    <property type="entry name" value="Arg-tRNA-ligase"/>
</dbReference>
<sequence length="289" mass="32646">MSILTSKIKDIFNEVLKNSNIEGDVIVEKTKSGGNGHFASNFPLLNAKKLSTNPMELGQKLVDELKQNKLFSDVQLAKPGFINFILNDEVLQSIVATINDQKSDFGRGAKKNFKYNLELVSANPTGYLHIGHARNGVIGDSMARIFKFNGYDVETEYYTNDAGNQINVLACTMYYNYLKALGKEVTEPAEMYGGDIYGEVVMNFVNKYGDKFVGHEMNDNKISNEEVHEIFREESIKYFLVEIKKQLEDLGVHIGYFSSEKEMYTNKEIEKTLAEYEKLGKTFEADGAL</sequence>
<dbReference type="PRINTS" id="PR01038">
    <property type="entry name" value="TRNASYNTHARG"/>
</dbReference>
<dbReference type="InterPro" id="IPR035684">
    <property type="entry name" value="ArgRS_core"/>
</dbReference>
<dbReference type="AlphaFoldDB" id="A0AA38M072"/>
<dbReference type="Pfam" id="PF00750">
    <property type="entry name" value="tRNA-synt_1d"/>
    <property type="match status" value="1"/>
</dbReference>
<keyword evidence="9" id="KW-1185">Reference proteome</keyword>
<organism evidence="8 9">
    <name type="scientific">Zophobas morio</name>
    <dbReference type="NCBI Taxonomy" id="2755281"/>
    <lineage>
        <taxon>Eukaryota</taxon>
        <taxon>Metazoa</taxon>
        <taxon>Ecdysozoa</taxon>
        <taxon>Arthropoda</taxon>
        <taxon>Hexapoda</taxon>
        <taxon>Insecta</taxon>
        <taxon>Pterygota</taxon>
        <taxon>Neoptera</taxon>
        <taxon>Endopterygota</taxon>
        <taxon>Coleoptera</taxon>
        <taxon>Polyphaga</taxon>
        <taxon>Cucujiformia</taxon>
        <taxon>Tenebrionidae</taxon>
        <taxon>Zophobas</taxon>
    </lineage>
</organism>
<keyword evidence="1 6" id="KW-0436">Ligase</keyword>
<keyword evidence="4 6" id="KW-0030">Aminoacyl-tRNA synthetase</keyword>
<name>A0AA38M072_9CUCU</name>
<dbReference type="Proteomes" id="UP001168821">
    <property type="component" value="Unassembled WGS sequence"/>
</dbReference>
<dbReference type="GO" id="GO:0005524">
    <property type="term" value="F:ATP binding"/>
    <property type="evidence" value="ECO:0007669"/>
    <property type="project" value="UniProtKB-KW"/>
</dbReference>
<gene>
    <name evidence="8" type="ORF">Zmor_008905</name>
</gene>
<dbReference type="Gene3D" id="3.30.1360.70">
    <property type="entry name" value="Arginyl tRNA synthetase N-terminal domain"/>
    <property type="match status" value="1"/>
</dbReference>
<dbReference type="SUPFAM" id="SSF55190">
    <property type="entry name" value="Arginyl-tRNA synthetase (ArgRS), N-terminal 'additional' domain"/>
    <property type="match status" value="1"/>
</dbReference>
<reference evidence="8" key="1">
    <citation type="journal article" date="2023" name="G3 (Bethesda)">
        <title>Whole genome assemblies of Zophobas morio and Tenebrio molitor.</title>
        <authorList>
            <person name="Kaur S."/>
            <person name="Stinson S.A."/>
            <person name="diCenzo G.C."/>
        </authorList>
    </citation>
    <scope>NUCLEOTIDE SEQUENCE</scope>
    <source>
        <strain evidence="8">QUZm001</strain>
    </source>
</reference>
<keyword evidence="6" id="KW-0648">Protein biosynthesis</keyword>
<dbReference type="PROSITE" id="PS00178">
    <property type="entry name" value="AA_TRNA_LIGASE_I"/>
    <property type="match status" value="1"/>
</dbReference>
<evidence type="ECO:0000256" key="3">
    <source>
        <dbReference type="ARBA" id="ARBA00022840"/>
    </source>
</evidence>
<dbReference type="InterPro" id="IPR001412">
    <property type="entry name" value="aa-tRNA-synth_I_CS"/>
</dbReference>
<evidence type="ECO:0000256" key="4">
    <source>
        <dbReference type="ARBA" id="ARBA00023146"/>
    </source>
</evidence>
<comment type="caution">
    <text evidence="8">The sequence shown here is derived from an EMBL/GenBank/DDBJ whole genome shotgun (WGS) entry which is preliminary data.</text>
</comment>
<dbReference type="InterPro" id="IPR036695">
    <property type="entry name" value="Arg-tRNA-synth_N_sf"/>
</dbReference>
<evidence type="ECO:0000313" key="8">
    <source>
        <dbReference type="EMBL" id="KAJ3636310.1"/>
    </source>
</evidence>
<dbReference type="GO" id="GO:0006420">
    <property type="term" value="P:arginyl-tRNA aminoacylation"/>
    <property type="evidence" value="ECO:0007669"/>
    <property type="project" value="InterPro"/>
</dbReference>
<evidence type="ECO:0000256" key="6">
    <source>
        <dbReference type="RuleBase" id="RU363038"/>
    </source>
</evidence>
<comment type="similarity">
    <text evidence="6">Belongs to the class-I aminoacyl-tRNA synthetase family.</text>
</comment>
<dbReference type="SUPFAM" id="SSF52374">
    <property type="entry name" value="Nucleotidylyl transferase"/>
    <property type="match status" value="1"/>
</dbReference>
<dbReference type="InterPro" id="IPR005148">
    <property type="entry name" value="Arg-tRNA-synth_N"/>
</dbReference>
<keyword evidence="2 6" id="KW-0547">Nucleotide-binding</keyword>
<keyword evidence="3 6" id="KW-0067">ATP-binding</keyword>
<proteinExistence type="inferred from homology"/>
<evidence type="ECO:0000259" key="7">
    <source>
        <dbReference type="SMART" id="SM01016"/>
    </source>
</evidence>
<dbReference type="Gene3D" id="3.40.50.620">
    <property type="entry name" value="HUPs"/>
    <property type="match status" value="1"/>
</dbReference>
<dbReference type="Pfam" id="PF03485">
    <property type="entry name" value="Arg_tRNA_synt_N"/>
    <property type="match status" value="1"/>
</dbReference>
<evidence type="ECO:0000313" key="9">
    <source>
        <dbReference type="Proteomes" id="UP001168821"/>
    </source>
</evidence>
<dbReference type="InterPro" id="IPR014729">
    <property type="entry name" value="Rossmann-like_a/b/a_fold"/>
</dbReference>
<dbReference type="SMART" id="SM01016">
    <property type="entry name" value="Arg_tRNA_synt_N"/>
    <property type="match status" value="1"/>
</dbReference>
<accession>A0AA38M072</accession>
<dbReference type="EMBL" id="JALNTZ010000253">
    <property type="protein sequence ID" value="KAJ3636310.1"/>
    <property type="molecule type" value="Genomic_DNA"/>
</dbReference>
<evidence type="ECO:0000256" key="5">
    <source>
        <dbReference type="ARBA" id="ARBA00033033"/>
    </source>
</evidence>
<protein>
    <recommendedName>
        <fullName evidence="5">Arginyl-tRNA synthetase</fullName>
    </recommendedName>
</protein>
<dbReference type="PANTHER" id="PTHR11956">
    <property type="entry name" value="ARGINYL-TRNA SYNTHETASE"/>
    <property type="match status" value="1"/>
</dbReference>
<feature type="domain" description="Arginyl tRNA synthetase N-terminal" evidence="7">
    <location>
        <begin position="2"/>
        <end position="86"/>
    </location>
</feature>
<dbReference type="PANTHER" id="PTHR11956:SF5">
    <property type="entry name" value="ARGININE--TRNA LIGASE, CYTOPLASMIC"/>
    <property type="match status" value="1"/>
</dbReference>
<evidence type="ECO:0000256" key="1">
    <source>
        <dbReference type="ARBA" id="ARBA00022598"/>
    </source>
</evidence>
<dbReference type="GO" id="GO:0005737">
    <property type="term" value="C:cytoplasm"/>
    <property type="evidence" value="ECO:0007669"/>
    <property type="project" value="InterPro"/>
</dbReference>